<gene>
    <name evidence="2" type="ORF">CDAR_561771</name>
</gene>
<evidence type="ECO:0000313" key="3">
    <source>
        <dbReference type="Proteomes" id="UP001054837"/>
    </source>
</evidence>
<reference evidence="2 3" key="1">
    <citation type="submission" date="2021-06" db="EMBL/GenBank/DDBJ databases">
        <title>Caerostris darwini draft genome.</title>
        <authorList>
            <person name="Kono N."/>
            <person name="Arakawa K."/>
        </authorList>
    </citation>
    <scope>NUCLEOTIDE SEQUENCE [LARGE SCALE GENOMIC DNA]</scope>
</reference>
<feature type="compositionally biased region" description="Low complexity" evidence="1">
    <location>
        <begin position="70"/>
        <end position="88"/>
    </location>
</feature>
<feature type="region of interest" description="Disordered" evidence="1">
    <location>
        <begin position="70"/>
        <end position="96"/>
    </location>
</feature>
<proteinExistence type="predicted"/>
<evidence type="ECO:0000313" key="2">
    <source>
        <dbReference type="EMBL" id="GIY10928.1"/>
    </source>
</evidence>
<comment type="caution">
    <text evidence="2">The sequence shown here is derived from an EMBL/GenBank/DDBJ whole genome shotgun (WGS) entry which is preliminary data.</text>
</comment>
<accession>A0AAV4QLJ9</accession>
<name>A0AAV4QLJ9_9ARAC</name>
<keyword evidence="3" id="KW-1185">Reference proteome</keyword>
<dbReference type="AlphaFoldDB" id="A0AAV4QLJ9"/>
<evidence type="ECO:0000256" key="1">
    <source>
        <dbReference type="SAM" id="MobiDB-lite"/>
    </source>
</evidence>
<dbReference type="Proteomes" id="UP001054837">
    <property type="component" value="Unassembled WGS sequence"/>
</dbReference>
<dbReference type="EMBL" id="BPLQ01004823">
    <property type="protein sequence ID" value="GIY10928.1"/>
    <property type="molecule type" value="Genomic_DNA"/>
</dbReference>
<feature type="region of interest" description="Disordered" evidence="1">
    <location>
        <begin position="150"/>
        <end position="177"/>
    </location>
</feature>
<sequence>MVTCLKETCGRETNGNVSYGHLWYRNERGGVLRTLVVEKRMVTCQVTCGRETNGGVSCGRETNVSLDSFVTPSSSSPSGGCSDLLSPSRPSRHQAEVKATPLPVAFGTGRGVDRCGPQDRCRKGVCSDGVDRSLHLGQSPCTALLISQTGNPQDLKKSLCRSPFTAPNRPRPESFSS</sequence>
<organism evidence="2 3">
    <name type="scientific">Caerostris darwini</name>
    <dbReference type="NCBI Taxonomy" id="1538125"/>
    <lineage>
        <taxon>Eukaryota</taxon>
        <taxon>Metazoa</taxon>
        <taxon>Ecdysozoa</taxon>
        <taxon>Arthropoda</taxon>
        <taxon>Chelicerata</taxon>
        <taxon>Arachnida</taxon>
        <taxon>Araneae</taxon>
        <taxon>Araneomorphae</taxon>
        <taxon>Entelegynae</taxon>
        <taxon>Araneoidea</taxon>
        <taxon>Araneidae</taxon>
        <taxon>Caerostris</taxon>
    </lineage>
</organism>
<protein>
    <submittedName>
        <fullName evidence="2">Uncharacterized protein</fullName>
    </submittedName>
</protein>